<dbReference type="Pfam" id="PF00773">
    <property type="entry name" value="RNB"/>
    <property type="match status" value="1"/>
</dbReference>
<dbReference type="EMBL" id="UINC01002059">
    <property type="protein sequence ID" value="SUZ92443.1"/>
    <property type="molecule type" value="Genomic_DNA"/>
</dbReference>
<evidence type="ECO:0000256" key="1">
    <source>
        <dbReference type="ARBA" id="ARBA00001849"/>
    </source>
</evidence>
<dbReference type="HAMAP" id="MF_01895">
    <property type="entry name" value="RNase_R"/>
    <property type="match status" value="1"/>
</dbReference>
<dbReference type="GO" id="GO:0008859">
    <property type="term" value="F:exoribonuclease II activity"/>
    <property type="evidence" value="ECO:0007669"/>
    <property type="project" value="UniProtKB-EC"/>
</dbReference>
<accession>A0A381RU54</accession>
<evidence type="ECO:0000256" key="5">
    <source>
        <dbReference type="ARBA" id="ARBA00022801"/>
    </source>
</evidence>
<sequence>MRHKVSKRKKRLRRIKKPSSHIVGILQKTKSNKYRVKNISTEESYKISVRELRKAFVGDKVQCSLSPKRWVQIEKVLESNTSVFIGKLEKFGKGYKALPLDSGRYNYVNISGSIPTSLKTSNLAKVKVTQQPTPNSSAKGYIEEMLDSSHPETAANEIAISRFNLRHKWNRNIVNELKNIQRSDLPKSNTRIDLSTLPFVTIDGKNAQDFDDAVYAETTNTGGFNLYVAIADVSHYIKVDSFTDLEARNRGTSVYFTNKVLPMLPGEISNKLCSLRPKEKKACLVCRAELDNKGKLKEAYFFEAIIESKARLTYEETGNYFEKDDYPSHLSTCLIPLKKIYDLLKKQKISRYALELEVPDYFPKIKNGEIQRFIRSQRNVAHQVIEECMLLANICAAQLLFKSQIPSIYRIHPKPDAIRINQLELFARSRRINIKIRPEGKVEDFYNLIELTSNRKDAEAIHMQILQSFNLASYSDESSRHFALAYESYTHFTSPIRRYPDLMVHRAIKQLLKQSLKKELKISEIQKTKIIEKDYPFNQEEVKEIAEQSSIKDREAEMATRDAMNTLKCELALKHRQKTFKGRIVGITNFGIFILLQDLGIEGLCHIKNLPNNDYFVFDQITKSLVGKSSGKGYFLGDIVSARIKDVDVSLQRIDLDIAR</sequence>
<evidence type="ECO:0000259" key="8">
    <source>
        <dbReference type="PROSITE" id="PS50126"/>
    </source>
</evidence>
<feature type="domain" description="S1 motif" evidence="8">
    <location>
        <begin position="577"/>
        <end position="659"/>
    </location>
</feature>
<evidence type="ECO:0000256" key="7">
    <source>
        <dbReference type="ARBA" id="ARBA00022884"/>
    </source>
</evidence>
<evidence type="ECO:0000256" key="3">
    <source>
        <dbReference type="ARBA" id="ARBA00022490"/>
    </source>
</evidence>
<dbReference type="SMART" id="SM00955">
    <property type="entry name" value="RNB"/>
    <property type="match status" value="1"/>
</dbReference>
<dbReference type="CDD" id="cd04471">
    <property type="entry name" value="S1_RNase_R"/>
    <property type="match status" value="1"/>
</dbReference>
<comment type="catalytic activity">
    <reaction evidence="1">
        <text>Exonucleolytic cleavage in the 3'- to 5'-direction to yield nucleoside 5'-phosphates.</text>
        <dbReference type="EC" id="3.1.13.1"/>
    </reaction>
</comment>
<dbReference type="InterPro" id="IPR003029">
    <property type="entry name" value="S1_domain"/>
</dbReference>
<reference evidence="9" key="1">
    <citation type="submission" date="2018-05" db="EMBL/GenBank/DDBJ databases">
        <authorList>
            <person name="Lanie J.A."/>
            <person name="Ng W.-L."/>
            <person name="Kazmierczak K.M."/>
            <person name="Andrzejewski T.M."/>
            <person name="Davidsen T.M."/>
            <person name="Wayne K.J."/>
            <person name="Tettelin H."/>
            <person name="Glass J.I."/>
            <person name="Rusch D."/>
            <person name="Podicherti R."/>
            <person name="Tsui H.-C.T."/>
            <person name="Winkler M.E."/>
        </authorList>
    </citation>
    <scope>NUCLEOTIDE SEQUENCE</scope>
</reference>
<keyword evidence="4" id="KW-0540">Nuclease</keyword>
<evidence type="ECO:0000256" key="6">
    <source>
        <dbReference type="ARBA" id="ARBA00022839"/>
    </source>
</evidence>
<evidence type="ECO:0000313" key="9">
    <source>
        <dbReference type="EMBL" id="SUZ92443.1"/>
    </source>
</evidence>
<dbReference type="InterPro" id="IPR004476">
    <property type="entry name" value="RNase_II/RNase_R"/>
</dbReference>
<dbReference type="GO" id="GO:0005829">
    <property type="term" value="C:cytosol"/>
    <property type="evidence" value="ECO:0007669"/>
    <property type="project" value="TreeGrafter"/>
</dbReference>
<protein>
    <recommendedName>
        <fullName evidence="2">exoribonuclease II</fullName>
        <ecNumber evidence="2">3.1.13.1</ecNumber>
    </recommendedName>
</protein>
<dbReference type="GO" id="GO:0006402">
    <property type="term" value="P:mRNA catabolic process"/>
    <property type="evidence" value="ECO:0007669"/>
    <property type="project" value="TreeGrafter"/>
</dbReference>
<dbReference type="SMART" id="SM00316">
    <property type="entry name" value="S1"/>
    <property type="match status" value="1"/>
</dbReference>
<dbReference type="InterPro" id="IPR050180">
    <property type="entry name" value="RNR_Ribonuclease"/>
</dbReference>
<dbReference type="GO" id="GO:0003723">
    <property type="term" value="F:RNA binding"/>
    <property type="evidence" value="ECO:0007669"/>
    <property type="project" value="UniProtKB-KW"/>
</dbReference>
<dbReference type="EC" id="3.1.13.1" evidence="2"/>
<dbReference type="InterPro" id="IPR001900">
    <property type="entry name" value="RNase_II/R"/>
</dbReference>
<gene>
    <name evidence="9" type="ORF">METZ01_LOCUS45297</name>
</gene>
<evidence type="ECO:0000256" key="2">
    <source>
        <dbReference type="ARBA" id="ARBA00012163"/>
    </source>
</evidence>
<keyword evidence="5" id="KW-0378">Hydrolase</keyword>
<dbReference type="AlphaFoldDB" id="A0A381RU54"/>
<dbReference type="PANTHER" id="PTHR23355">
    <property type="entry name" value="RIBONUCLEASE"/>
    <property type="match status" value="1"/>
</dbReference>
<dbReference type="InterPro" id="IPR012340">
    <property type="entry name" value="NA-bd_OB-fold"/>
</dbReference>
<dbReference type="Pfam" id="PF00575">
    <property type="entry name" value="S1"/>
    <property type="match status" value="1"/>
</dbReference>
<keyword evidence="3" id="KW-0963">Cytoplasm</keyword>
<keyword evidence="6" id="KW-0269">Exonuclease</keyword>
<proteinExistence type="inferred from homology"/>
<organism evidence="9">
    <name type="scientific">marine metagenome</name>
    <dbReference type="NCBI Taxonomy" id="408172"/>
    <lineage>
        <taxon>unclassified sequences</taxon>
        <taxon>metagenomes</taxon>
        <taxon>ecological metagenomes</taxon>
    </lineage>
</organism>
<dbReference type="Gene3D" id="2.40.50.140">
    <property type="entry name" value="Nucleic acid-binding proteins"/>
    <property type="match status" value="1"/>
</dbReference>
<dbReference type="InterPro" id="IPR022966">
    <property type="entry name" value="RNase_II/R_CS"/>
</dbReference>
<dbReference type="PROSITE" id="PS50126">
    <property type="entry name" value="S1"/>
    <property type="match status" value="1"/>
</dbReference>
<dbReference type="SUPFAM" id="SSF50249">
    <property type="entry name" value="Nucleic acid-binding proteins"/>
    <property type="match status" value="2"/>
</dbReference>
<keyword evidence="7" id="KW-0694">RNA-binding</keyword>
<dbReference type="NCBIfam" id="TIGR00358">
    <property type="entry name" value="3_prime_RNase"/>
    <property type="match status" value="1"/>
</dbReference>
<dbReference type="PANTHER" id="PTHR23355:SF37">
    <property type="entry name" value="EXORIBONUCLEASE 2"/>
    <property type="match status" value="1"/>
</dbReference>
<dbReference type="InterPro" id="IPR011805">
    <property type="entry name" value="RNase_R"/>
</dbReference>
<evidence type="ECO:0000256" key="4">
    <source>
        <dbReference type="ARBA" id="ARBA00022722"/>
    </source>
</evidence>
<dbReference type="PROSITE" id="PS01175">
    <property type="entry name" value="RIBONUCLEASE_II"/>
    <property type="match status" value="1"/>
</dbReference>
<name>A0A381RU54_9ZZZZ</name>